<sequence length="208" mass="23834">MTLRRAQRVTLALTLAVFAATWWRPLWPLEQALHGSLAVVGLSWLGAHARRWPTRDSDFALVCAFIAIHSIGARWLYSNVPYDAWFQALFDWSPTSAFGWRRNHFDRFIHILYGLTFMPLLCHHLRQRWPLNARQAFALAVLLIMASGLVYEWAEWGVALALSPEQAEAYNGQQGDIWDAHKDMLLAALGALALWPWLGRERQEARDG</sequence>
<dbReference type="EMBL" id="BNCF01000005">
    <property type="protein sequence ID" value="GHE32135.1"/>
    <property type="molecule type" value="Genomic_DNA"/>
</dbReference>
<dbReference type="Proteomes" id="UP000636453">
    <property type="component" value="Unassembled WGS sequence"/>
</dbReference>
<keyword evidence="1" id="KW-1133">Transmembrane helix</keyword>
<evidence type="ECO:0000313" key="2">
    <source>
        <dbReference type="EMBL" id="GHE32135.1"/>
    </source>
</evidence>
<protein>
    <recommendedName>
        <fullName evidence="4">DUF2238 domain-containing protein</fullName>
    </recommendedName>
</protein>
<keyword evidence="3" id="KW-1185">Reference proteome</keyword>
<evidence type="ECO:0008006" key="4">
    <source>
        <dbReference type="Google" id="ProtNLM"/>
    </source>
</evidence>
<organism evidence="2 3">
    <name type="scientific">Vulcaniibacterium thermophilum</name>
    <dbReference type="NCBI Taxonomy" id="1169913"/>
    <lineage>
        <taxon>Bacteria</taxon>
        <taxon>Pseudomonadati</taxon>
        <taxon>Pseudomonadota</taxon>
        <taxon>Gammaproteobacteria</taxon>
        <taxon>Lysobacterales</taxon>
        <taxon>Lysobacteraceae</taxon>
        <taxon>Vulcaniibacterium</taxon>
    </lineage>
</organism>
<proteinExistence type="predicted"/>
<evidence type="ECO:0000313" key="3">
    <source>
        <dbReference type="Proteomes" id="UP000636453"/>
    </source>
</evidence>
<reference evidence="2" key="1">
    <citation type="journal article" date="2014" name="Int. J. Syst. Evol. Microbiol.">
        <title>Complete genome sequence of Corynebacterium casei LMG S-19264T (=DSM 44701T), isolated from a smear-ripened cheese.</title>
        <authorList>
            <consortium name="US DOE Joint Genome Institute (JGI-PGF)"/>
            <person name="Walter F."/>
            <person name="Albersmeier A."/>
            <person name="Kalinowski J."/>
            <person name="Ruckert C."/>
        </authorList>
    </citation>
    <scope>NUCLEOTIDE SEQUENCE</scope>
    <source>
        <strain evidence="2">KCTC 32020</strain>
    </source>
</reference>
<dbReference type="OrthoDB" id="9786473at2"/>
<dbReference type="AlphaFoldDB" id="A0A918Z084"/>
<feature type="transmembrane region" description="Helical" evidence="1">
    <location>
        <begin position="137"/>
        <end position="154"/>
    </location>
</feature>
<dbReference type="RefSeq" id="WP_146474205.1">
    <property type="nucleotide sequence ID" value="NZ_BNCF01000005.1"/>
</dbReference>
<accession>A0A918Z084</accession>
<gene>
    <name evidence="2" type="ORF">GCM10007167_12720</name>
</gene>
<feature type="transmembrane region" description="Helical" evidence="1">
    <location>
        <begin position="59"/>
        <end position="77"/>
    </location>
</feature>
<dbReference type="Pfam" id="PF09997">
    <property type="entry name" value="DUF2238"/>
    <property type="match status" value="1"/>
</dbReference>
<keyword evidence="1" id="KW-0812">Transmembrane</keyword>
<evidence type="ECO:0000256" key="1">
    <source>
        <dbReference type="SAM" id="Phobius"/>
    </source>
</evidence>
<name>A0A918Z084_9GAMM</name>
<reference evidence="2" key="2">
    <citation type="submission" date="2020-09" db="EMBL/GenBank/DDBJ databases">
        <authorList>
            <person name="Sun Q."/>
            <person name="Kim S."/>
        </authorList>
    </citation>
    <scope>NUCLEOTIDE SEQUENCE</scope>
    <source>
        <strain evidence="2">KCTC 32020</strain>
    </source>
</reference>
<feature type="transmembrane region" description="Helical" evidence="1">
    <location>
        <begin position="108"/>
        <end position="125"/>
    </location>
</feature>
<keyword evidence="1" id="KW-0472">Membrane</keyword>
<dbReference type="InterPro" id="IPR014509">
    <property type="entry name" value="YjdF-like"/>
</dbReference>
<comment type="caution">
    <text evidence="2">The sequence shown here is derived from an EMBL/GenBank/DDBJ whole genome shotgun (WGS) entry which is preliminary data.</text>
</comment>